<evidence type="ECO:0000313" key="3">
    <source>
        <dbReference type="Proteomes" id="UP001431783"/>
    </source>
</evidence>
<protein>
    <submittedName>
        <fullName evidence="2">Uncharacterized protein</fullName>
    </submittedName>
</protein>
<name>A0AAW1UYC9_9CUCU</name>
<sequence length="121" mass="13647">MSSIKITAADVRTVEDSTPGKYQRVSETKNVLPEDYKCRTDDGNKTRCPKKPLLDETICKPIPSNKLNETLKKMNCAHCGQVDGQCQCTSDESRREQTRINQNLPPEQENTTAEETTTENK</sequence>
<reference evidence="2 3" key="1">
    <citation type="submission" date="2023-03" db="EMBL/GenBank/DDBJ databases">
        <title>Genome insight into feeding habits of ladybird beetles.</title>
        <authorList>
            <person name="Li H.-S."/>
            <person name="Huang Y.-H."/>
            <person name="Pang H."/>
        </authorList>
    </citation>
    <scope>NUCLEOTIDE SEQUENCE [LARGE SCALE GENOMIC DNA]</scope>
    <source>
        <strain evidence="2">SYSU_2023b</strain>
        <tissue evidence="2">Whole body</tissue>
    </source>
</reference>
<dbReference type="AlphaFoldDB" id="A0AAW1UYC9"/>
<gene>
    <name evidence="2" type="ORF">WA026_011006</name>
</gene>
<organism evidence="2 3">
    <name type="scientific">Henosepilachna vigintioctopunctata</name>
    <dbReference type="NCBI Taxonomy" id="420089"/>
    <lineage>
        <taxon>Eukaryota</taxon>
        <taxon>Metazoa</taxon>
        <taxon>Ecdysozoa</taxon>
        <taxon>Arthropoda</taxon>
        <taxon>Hexapoda</taxon>
        <taxon>Insecta</taxon>
        <taxon>Pterygota</taxon>
        <taxon>Neoptera</taxon>
        <taxon>Endopterygota</taxon>
        <taxon>Coleoptera</taxon>
        <taxon>Polyphaga</taxon>
        <taxon>Cucujiformia</taxon>
        <taxon>Coccinelloidea</taxon>
        <taxon>Coccinellidae</taxon>
        <taxon>Epilachninae</taxon>
        <taxon>Epilachnini</taxon>
        <taxon>Henosepilachna</taxon>
    </lineage>
</organism>
<comment type="caution">
    <text evidence="2">The sequence shown here is derived from an EMBL/GenBank/DDBJ whole genome shotgun (WGS) entry which is preliminary data.</text>
</comment>
<evidence type="ECO:0000313" key="2">
    <source>
        <dbReference type="EMBL" id="KAK9885513.1"/>
    </source>
</evidence>
<evidence type="ECO:0000256" key="1">
    <source>
        <dbReference type="SAM" id="MobiDB-lite"/>
    </source>
</evidence>
<dbReference type="EMBL" id="JARQZJ010000095">
    <property type="protein sequence ID" value="KAK9885513.1"/>
    <property type="molecule type" value="Genomic_DNA"/>
</dbReference>
<feature type="region of interest" description="Disordered" evidence="1">
    <location>
        <begin position="90"/>
        <end position="121"/>
    </location>
</feature>
<dbReference type="Proteomes" id="UP001431783">
    <property type="component" value="Unassembled WGS sequence"/>
</dbReference>
<keyword evidence="3" id="KW-1185">Reference proteome</keyword>
<proteinExistence type="predicted"/>
<accession>A0AAW1UYC9</accession>